<dbReference type="PANTHER" id="PTHR11358:SF26">
    <property type="entry name" value="GUANIDINO ACID HYDROLASE, MITOCHONDRIAL"/>
    <property type="match status" value="1"/>
</dbReference>
<keyword evidence="3 5" id="KW-0378">Hydrolase</keyword>
<feature type="binding site" evidence="4">
    <location>
        <position position="140"/>
    </location>
    <ligand>
        <name>Mn(2+)</name>
        <dbReference type="ChEBI" id="CHEBI:29035"/>
        <label>1</label>
    </ligand>
</feature>
<evidence type="ECO:0000256" key="2">
    <source>
        <dbReference type="ARBA" id="ARBA00022723"/>
    </source>
</evidence>
<evidence type="ECO:0000256" key="4">
    <source>
        <dbReference type="PIRSR" id="PIRSR036979-1"/>
    </source>
</evidence>
<protein>
    <submittedName>
        <fullName evidence="6">Agmatinase</fullName>
        <ecNumber evidence="6">3.5.3.11</ecNumber>
    </submittedName>
</protein>
<feature type="binding site" evidence="4">
    <location>
        <position position="114"/>
    </location>
    <ligand>
        <name>Mn(2+)</name>
        <dbReference type="ChEBI" id="CHEBI:29035"/>
        <label>1</label>
    </ligand>
</feature>
<dbReference type="Gene3D" id="3.40.800.10">
    <property type="entry name" value="Ureohydrolase domain"/>
    <property type="match status" value="1"/>
</dbReference>
<comment type="similarity">
    <text evidence="1">Belongs to the arginase family. Agmatinase subfamily.</text>
</comment>
<keyword evidence="7" id="KW-1185">Reference proteome</keyword>
<keyword evidence="2 4" id="KW-0479">Metal-binding</keyword>
<accession>A0A429XX40</accession>
<dbReference type="Proteomes" id="UP000287156">
    <property type="component" value="Unassembled WGS sequence"/>
</dbReference>
<feature type="binding site" evidence="4">
    <location>
        <position position="229"/>
    </location>
    <ligand>
        <name>Mn(2+)</name>
        <dbReference type="ChEBI" id="CHEBI:29035"/>
        <label>1</label>
    </ligand>
</feature>
<dbReference type="GO" id="GO:0033389">
    <property type="term" value="P:putrescine biosynthetic process from arginine, via agmatine"/>
    <property type="evidence" value="ECO:0007669"/>
    <property type="project" value="TreeGrafter"/>
</dbReference>
<name>A0A429XX40_9BACI</name>
<dbReference type="PRINTS" id="PR00116">
    <property type="entry name" value="ARGINASE"/>
</dbReference>
<feature type="binding site" evidence="4">
    <location>
        <position position="231"/>
    </location>
    <ligand>
        <name>Mn(2+)</name>
        <dbReference type="ChEBI" id="CHEBI:29035"/>
        <label>1</label>
    </ligand>
</feature>
<dbReference type="PANTHER" id="PTHR11358">
    <property type="entry name" value="ARGINASE/AGMATINASE"/>
    <property type="match status" value="1"/>
</dbReference>
<sequence length="311" mass="34383">MKNVNQMIKEPGIWAGLNRPGISLEKADAVVFGIPFDGGVSFRAGAKEGPQAIREITYTIAPTTERWEDLSDLQILDLGDVEGKDRDELFLEAEQAAYSIVKSGKLLTMIGGDHSTTIPVLRGIDRALNEPFGILHIDSHFDLCDEIGGDPLSHGSTERRALELKNITDTESIFFVGVRSVESEELQFINNNKMNIIGAAEVRKKGVENTLHKIKEKMGRFNNIYITVDIDALDPAYAPGTGTPQFGGLDSRELLDLLYGLFELPVIGFDVVEVAPKLDDSLLSAFAARKIITECWGHHNRKERNITGTYR</sequence>
<dbReference type="EMBL" id="QYTV02000006">
    <property type="protein sequence ID" value="RST73062.1"/>
    <property type="molecule type" value="Genomic_DNA"/>
</dbReference>
<dbReference type="PROSITE" id="PS51409">
    <property type="entry name" value="ARGINASE_2"/>
    <property type="match status" value="1"/>
</dbReference>
<feature type="binding site" evidence="4">
    <location>
        <position position="138"/>
    </location>
    <ligand>
        <name>Mn(2+)</name>
        <dbReference type="ChEBI" id="CHEBI:29035"/>
        <label>1</label>
    </ligand>
</feature>
<dbReference type="GO" id="GO:0046872">
    <property type="term" value="F:metal ion binding"/>
    <property type="evidence" value="ECO:0007669"/>
    <property type="project" value="UniProtKB-KW"/>
</dbReference>
<evidence type="ECO:0000313" key="7">
    <source>
        <dbReference type="Proteomes" id="UP000287156"/>
    </source>
</evidence>
<dbReference type="InterPro" id="IPR023696">
    <property type="entry name" value="Ureohydrolase_dom_sf"/>
</dbReference>
<evidence type="ECO:0000256" key="3">
    <source>
        <dbReference type="ARBA" id="ARBA00022801"/>
    </source>
</evidence>
<keyword evidence="4" id="KW-0464">Manganese</keyword>
<evidence type="ECO:0000256" key="1">
    <source>
        <dbReference type="ARBA" id="ARBA00009227"/>
    </source>
</evidence>
<dbReference type="InterPro" id="IPR005925">
    <property type="entry name" value="Agmatinase-rel"/>
</dbReference>
<dbReference type="Pfam" id="PF00491">
    <property type="entry name" value="Arginase"/>
    <property type="match status" value="1"/>
</dbReference>
<dbReference type="NCBIfam" id="TIGR01230">
    <property type="entry name" value="agmatinase"/>
    <property type="match status" value="1"/>
</dbReference>
<dbReference type="PROSITE" id="PS01053">
    <property type="entry name" value="ARGINASE_1"/>
    <property type="match status" value="1"/>
</dbReference>
<evidence type="ECO:0000256" key="5">
    <source>
        <dbReference type="RuleBase" id="RU003684"/>
    </source>
</evidence>
<dbReference type="EC" id="3.5.3.11" evidence="6"/>
<dbReference type="GO" id="GO:0008783">
    <property type="term" value="F:agmatinase activity"/>
    <property type="evidence" value="ECO:0007669"/>
    <property type="project" value="UniProtKB-EC"/>
</dbReference>
<dbReference type="AlphaFoldDB" id="A0A429XX40"/>
<organism evidence="6 7">
    <name type="scientific">Siminovitchia acidinfaciens</name>
    <dbReference type="NCBI Taxonomy" id="2321395"/>
    <lineage>
        <taxon>Bacteria</taxon>
        <taxon>Bacillati</taxon>
        <taxon>Bacillota</taxon>
        <taxon>Bacilli</taxon>
        <taxon>Bacillales</taxon>
        <taxon>Bacillaceae</taxon>
        <taxon>Siminovitchia</taxon>
    </lineage>
</organism>
<dbReference type="PIRSF" id="PIRSF036979">
    <property type="entry name" value="Arginase"/>
    <property type="match status" value="1"/>
</dbReference>
<gene>
    <name evidence="6" type="primary">speB</name>
    <name evidence="6" type="ORF">D4T97_014375</name>
</gene>
<reference evidence="6" key="1">
    <citation type="submission" date="2018-12" db="EMBL/GenBank/DDBJ databases">
        <authorList>
            <person name="Sun L."/>
            <person name="Chen Z."/>
        </authorList>
    </citation>
    <scope>NUCLEOTIDE SEQUENCE [LARGE SCALE GENOMIC DNA]</scope>
    <source>
        <strain evidence="6">3-2-2</strain>
    </source>
</reference>
<proteinExistence type="inferred from homology"/>
<dbReference type="InterPro" id="IPR006035">
    <property type="entry name" value="Ureohydrolase"/>
</dbReference>
<dbReference type="SUPFAM" id="SSF52768">
    <property type="entry name" value="Arginase/deacetylase"/>
    <property type="match status" value="1"/>
</dbReference>
<dbReference type="InterPro" id="IPR020855">
    <property type="entry name" value="Ureohydrolase_Mn_BS"/>
</dbReference>
<dbReference type="RefSeq" id="WP_126051443.1">
    <property type="nucleotide sequence ID" value="NZ_QYTV02000006.1"/>
</dbReference>
<comment type="caution">
    <text evidence="6">The sequence shown here is derived from an EMBL/GenBank/DDBJ whole genome shotgun (WGS) entry which is preliminary data.</text>
</comment>
<dbReference type="OrthoDB" id="9788689at2"/>
<evidence type="ECO:0000313" key="6">
    <source>
        <dbReference type="EMBL" id="RST73062.1"/>
    </source>
</evidence>
<feature type="binding site" evidence="4">
    <location>
        <position position="142"/>
    </location>
    <ligand>
        <name>Mn(2+)</name>
        <dbReference type="ChEBI" id="CHEBI:29035"/>
        <label>1</label>
    </ligand>
</feature>
<comment type="cofactor">
    <cofactor evidence="4">
        <name>Mn(2+)</name>
        <dbReference type="ChEBI" id="CHEBI:29035"/>
    </cofactor>
    <text evidence="4">Binds 2 manganese ions per subunit.</text>
</comment>